<keyword evidence="7" id="KW-0469">Meiosis</keyword>
<dbReference type="SMART" id="SM00490">
    <property type="entry name" value="HELICc"/>
    <property type="match status" value="1"/>
</dbReference>
<comment type="catalytic activity">
    <reaction evidence="10">
        <text>ATP + H2O = ADP + phosphate + H(+)</text>
        <dbReference type="Rhea" id="RHEA:13065"/>
        <dbReference type="ChEBI" id="CHEBI:15377"/>
        <dbReference type="ChEBI" id="CHEBI:15378"/>
        <dbReference type="ChEBI" id="CHEBI:30616"/>
        <dbReference type="ChEBI" id="CHEBI:43474"/>
        <dbReference type="ChEBI" id="CHEBI:456216"/>
        <dbReference type="EC" id="5.6.2.4"/>
    </reaction>
</comment>
<evidence type="ECO:0000256" key="8">
    <source>
        <dbReference type="ARBA" id="ARBA00034617"/>
    </source>
</evidence>
<evidence type="ECO:0000256" key="3">
    <source>
        <dbReference type="ARBA" id="ARBA00022801"/>
    </source>
</evidence>
<feature type="compositionally biased region" description="Polar residues" evidence="11">
    <location>
        <begin position="161"/>
        <end position="179"/>
    </location>
</feature>
<feature type="compositionally biased region" description="Low complexity" evidence="11">
    <location>
        <begin position="241"/>
        <end position="264"/>
    </location>
</feature>
<keyword evidence="15" id="KW-1185">Reference proteome</keyword>
<dbReference type="Proteomes" id="UP000319731">
    <property type="component" value="Unassembled WGS sequence"/>
</dbReference>
<sequence>MYRNQSRQGRWQNTASSGPPALSSHAAPNQHYWSGDDGGDLRFQAHFARTSSRRPSMTQLPSLPMMSERPWMQQQAGTWQLPCSGSFGENDGDGPATRTQGQPIRDSYHESDMFQNEDHLLTFDDNDASQSYNGHRSPQFNSQPSYNTQPLPLPPARFQPSVRSQPSQKYPSSAQNLQMPPTQRRPTQQQNPNRLYNQPTQTYQQRASSNNYNDLQPSSQASQAPRQPVARNNTLNRPSFPQQQPQQQQQQYQQQSYPTAPSQPLLRNHAPVVQGTVLKAVSELGERFRSLFAFPYFNSVQSQCFDIAMNTDCNLVVSAPTGSGKTVLMELAMIRLFMRPDGDQAKVVYMAPTKALCNERTVDWQKKFRNLGIKCNELTGDTDYVSVAEIRRSNIIVTTPEKWDSISRRWRDQKALMGLLRLFLIDEVHLLNESKRGATLEVVVSRMRTLGLEVERQKSTNLDSTQHQQIRLLALSATVPNIDDIADWLKNSDGTRAEIKTFGEEYRPVKLQKEVIGYPPKGNPFVFEQSLDYKLMDAISKYSQSKATMIFCSTRKSAQFSADTIAKACSTVVTGGFGDVHPFVKTKNQYENLRHLRTGLKDKKLGDVVISGVAFHHAGMASEDRQKIEQGFLAGNVIVICTTSTLAVGINLPAYLVIIKGTQQYTSTGYQEYQGLDIMQMMGRAGRPQFEDSGVALIMTDSEQKNKYLQMVAGTEIIESSLHENLIEHLNAEIVLGTVTNVGLAIEWLKSSFLYVRIKKNPAHYKLKNTTTVIAKLSAEKRLEGIYTTDMDLLRKKHLIAVSDDGHGLQPTEFGKIMAKYCLKFNTTVAILQVSKAALKDVLTCLSKAEEFAEIRFRGDKGELNAISKQTRFPIKGGKVKDVCDKVTILLQAVFGSISLENQKASTEFSMQTNAIFNAAPTVGRAMIEIFMEKGDEISVRSSITLYQCINAKSWESADGLVLKQIDGIGPQSARILAAKGISTMPRILRADARELELALNRNPPFGNKLLDAAKTLPQFTMVINQNKENPRTRQADLQVKLALANKDTCKTSGRSPPSAIFLVTSSDHQLIEHRRVMISKLKDSISFSLSLNANQPSMHIMCSLLSEDYVGIDVHSQLVLEIKGPFLPNRKELPKPPVKKHLDLTPIEPVDPDEDDYDLPFDEAELLLVDEVLKANGLEPMDEPPHSDQDHADMMETGLGSDTQFEETVQAMMVDDKQVQQTAPPRPKPEDIKNRLLQDGAAAGLAPGLVPCDHKCGEKNSCKHLCCKTGIPVKKALKRKIKPSVERDPSSSQAEFSSEGEDSAIVKKPKHAEPKRKAFSRLGNFDDDDSDFESDVEQHVRPTEKLSKVASKRIVRDSPTNDDSSIDVIDLDTTTPENGLVLSLPWAERDNLNNLHKMTSATARVSSLRLALTSTDVPSPITSPGTTMSSVSRPPLSVFSAMSKVQPQARNATLTNQRIKATLDNLNSLHDKTVTNRVGKSSLKSSSDRNVDGQNDRVDIQEEGDVSQMQTVPDIAPKEAEFKAACNSFLDFLNNLQVDENGHMHMKKDDKPQRDDDAEFSKSLEDIDSLFM</sequence>
<feature type="region of interest" description="Disordered" evidence="11">
    <location>
        <begin position="70"/>
        <end position="104"/>
    </location>
</feature>
<feature type="compositionally biased region" description="Basic and acidic residues" evidence="11">
    <location>
        <begin position="1487"/>
        <end position="1501"/>
    </location>
</feature>
<feature type="domain" description="Helicase C-terminal" evidence="13">
    <location>
        <begin position="534"/>
        <end position="734"/>
    </location>
</feature>
<gene>
    <name evidence="14" type="ORF">SmJEL517_g02136</name>
</gene>
<dbReference type="SUPFAM" id="SSF158702">
    <property type="entry name" value="Sec63 N-terminal domain-like"/>
    <property type="match status" value="1"/>
</dbReference>
<feature type="region of interest" description="Disordered" evidence="11">
    <location>
        <begin position="1476"/>
        <end position="1508"/>
    </location>
</feature>
<dbReference type="GO" id="GO:0043138">
    <property type="term" value="F:3'-5' DNA helicase activity"/>
    <property type="evidence" value="ECO:0007669"/>
    <property type="project" value="UniProtKB-EC"/>
</dbReference>
<evidence type="ECO:0000256" key="5">
    <source>
        <dbReference type="ARBA" id="ARBA00022840"/>
    </source>
</evidence>
<dbReference type="SMART" id="SM00973">
    <property type="entry name" value="Sec63"/>
    <property type="match status" value="1"/>
</dbReference>
<dbReference type="SMART" id="SM00487">
    <property type="entry name" value="DEXDc"/>
    <property type="match status" value="1"/>
</dbReference>
<evidence type="ECO:0000256" key="10">
    <source>
        <dbReference type="ARBA" id="ARBA00048988"/>
    </source>
</evidence>
<dbReference type="EC" id="5.6.2.4" evidence="9"/>
<dbReference type="FunFam" id="1.10.10.10:FF:000012">
    <property type="entry name" value="U5 small nuclear ribonucleoprotein helicase"/>
    <property type="match status" value="1"/>
</dbReference>
<feature type="compositionally biased region" description="Polar residues" evidence="11">
    <location>
        <begin position="1"/>
        <end position="17"/>
    </location>
</feature>
<feature type="compositionally biased region" description="Low complexity" evidence="11">
    <location>
        <begin position="180"/>
        <end position="194"/>
    </location>
</feature>
<dbReference type="InterPro" id="IPR027417">
    <property type="entry name" value="P-loop_NTPase"/>
</dbReference>
<dbReference type="InterPro" id="IPR001650">
    <property type="entry name" value="Helicase_C-like"/>
</dbReference>
<dbReference type="RefSeq" id="XP_031025998.1">
    <property type="nucleotide sequence ID" value="XM_031168064.1"/>
</dbReference>
<feature type="compositionally biased region" description="Polar residues" evidence="11">
    <location>
        <begin position="195"/>
        <end position="215"/>
    </location>
</feature>
<dbReference type="GO" id="GO:0016787">
    <property type="term" value="F:hydrolase activity"/>
    <property type="evidence" value="ECO:0007669"/>
    <property type="project" value="UniProtKB-KW"/>
</dbReference>
<feature type="compositionally biased region" description="Polar residues" evidence="11">
    <location>
        <begin position="1476"/>
        <end position="1486"/>
    </location>
</feature>
<evidence type="ECO:0000256" key="4">
    <source>
        <dbReference type="ARBA" id="ARBA00022806"/>
    </source>
</evidence>
<dbReference type="Gene3D" id="3.40.50.300">
    <property type="entry name" value="P-loop containing nucleotide triphosphate hydrolases"/>
    <property type="match status" value="2"/>
</dbReference>
<evidence type="ECO:0000256" key="9">
    <source>
        <dbReference type="ARBA" id="ARBA00034808"/>
    </source>
</evidence>
<dbReference type="InterPro" id="IPR004179">
    <property type="entry name" value="Sec63-dom"/>
</dbReference>
<keyword evidence="6" id="KW-0413">Isomerase</keyword>
<dbReference type="Pfam" id="PF23445">
    <property type="entry name" value="WHD_SNRNP200"/>
    <property type="match status" value="1"/>
</dbReference>
<feature type="domain" description="Helicase ATP-binding" evidence="12">
    <location>
        <begin position="306"/>
        <end position="497"/>
    </location>
</feature>
<feature type="compositionally biased region" description="Low complexity" evidence="11">
    <location>
        <begin position="216"/>
        <end position="231"/>
    </location>
</feature>
<evidence type="ECO:0000256" key="7">
    <source>
        <dbReference type="ARBA" id="ARBA00023254"/>
    </source>
</evidence>
<dbReference type="InterPro" id="IPR036388">
    <property type="entry name" value="WH-like_DNA-bd_sf"/>
</dbReference>
<dbReference type="GO" id="GO:0003676">
    <property type="term" value="F:nucleic acid binding"/>
    <property type="evidence" value="ECO:0007669"/>
    <property type="project" value="InterPro"/>
</dbReference>
<dbReference type="InterPro" id="IPR052247">
    <property type="entry name" value="Meiotic_Crossover_Helicase"/>
</dbReference>
<dbReference type="FunFam" id="3.40.50.300:FF:001076">
    <property type="entry name" value="ATP-dependent DNA helicase MER3"/>
    <property type="match status" value="1"/>
</dbReference>
<dbReference type="GO" id="GO:0005524">
    <property type="term" value="F:ATP binding"/>
    <property type="evidence" value="ECO:0007669"/>
    <property type="project" value="UniProtKB-KW"/>
</dbReference>
<feature type="region of interest" description="Disordered" evidence="11">
    <location>
        <begin position="1"/>
        <end position="40"/>
    </location>
</feature>
<feature type="compositionally biased region" description="Polar residues" evidence="11">
    <location>
        <begin position="128"/>
        <end position="150"/>
    </location>
</feature>
<evidence type="ECO:0000256" key="2">
    <source>
        <dbReference type="ARBA" id="ARBA00022741"/>
    </source>
</evidence>
<evidence type="ECO:0000259" key="12">
    <source>
        <dbReference type="PROSITE" id="PS51192"/>
    </source>
</evidence>
<feature type="compositionally biased region" description="Basic and acidic residues" evidence="11">
    <location>
        <begin position="1544"/>
        <end position="1566"/>
    </location>
</feature>
<feature type="compositionally biased region" description="Polar residues" evidence="11">
    <location>
        <begin position="72"/>
        <end position="83"/>
    </location>
</feature>
<keyword evidence="3" id="KW-0378">Hydrolase</keyword>
<dbReference type="InterPro" id="IPR011545">
    <property type="entry name" value="DEAD/DEAH_box_helicase_dom"/>
</dbReference>
<dbReference type="Gene3D" id="1.10.10.10">
    <property type="entry name" value="Winged helix-like DNA-binding domain superfamily/Winged helix DNA-binding domain"/>
    <property type="match status" value="1"/>
</dbReference>
<organism evidence="14 15">
    <name type="scientific">Synchytrium microbalum</name>
    <dbReference type="NCBI Taxonomy" id="1806994"/>
    <lineage>
        <taxon>Eukaryota</taxon>
        <taxon>Fungi</taxon>
        <taxon>Fungi incertae sedis</taxon>
        <taxon>Chytridiomycota</taxon>
        <taxon>Chytridiomycota incertae sedis</taxon>
        <taxon>Chytridiomycetes</taxon>
        <taxon>Synchytriales</taxon>
        <taxon>Synchytriaceae</taxon>
        <taxon>Synchytrium</taxon>
    </lineage>
</organism>
<dbReference type="SUPFAM" id="SSF52540">
    <property type="entry name" value="P-loop containing nucleoside triphosphate hydrolases"/>
    <property type="match status" value="2"/>
</dbReference>
<dbReference type="STRING" id="1806994.A0A507CD90"/>
<dbReference type="Gene3D" id="1.10.3380.10">
    <property type="entry name" value="Sec63 N-terminal domain-like domain"/>
    <property type="match status" value="1"/>
</dbReference>
<protein>
    <recommendedName>
        <fullName evidence="9">DNA 3'-5' helicase</fullName>
        <ecNumber evidence="9">5.6.2.4</ecNumber>
    </recommendedName>
</protein>
<dbReference type="OrthoDB" id="5575at2759"/>
<dbReference type="EMBL" id="QEAO01000008">
    <property type="protein sequence ID" value="TPX35525.1"/>
    <property type="molecule type" value="Genomic_DNA"/>
</dbReference>
<dbReference type="PANTHER" id="PTHR47835">
    <property type="entry name" value="HFM1, ATP DEPENDENT DNA HELICASE HOMOLOG"/>
    <property type="match status" value="1"/>
</dbReference>
<feature type="region of interest" description="Disordered" evidence="11">
    <location>
        <begin position="1278"/>
        <end position="1329"/>
    </location>
</feature>
<proteinExistence type="inferred from homology"/>
<comment type="catalytic activity">
    <reaction evidence="8">
        <text>Couples ATP hydrolysis with the unwinding of duplex DNA by translocating in the 3'-5' direction.</text>
        <dbReference type="EC" id="5.6.2.4"/>
    </reaction>
</comment>
<dbReference type="PROSITE" id="PS51192">
    <property type="entry name" value="HELICASE_ATP_BIND_1"/>
    <property type="match status" value="1"/>
</dbReference>
<accession>A0A507CD90</accession>
<reference evidence="14 15" key="1">
    <citation type="journal article" date="2019" name="Sci. Rep.">
        <title>Comparative genomics of chytrid fungi reveal insights into the obligate biotrophic and pathogenic lifestyle of Synchytrium endobioticum.</title>
        <authorList>
            <person name="van de Vossenberg B.T.L.H."/>
            <person name="Warris S."/>
            <person name="Nguyen H.D.T."/>
            <person name="van Gent-Pelzer M.P.E."/>
            <person name="Joly D.L."/>
            <person name="van de Geest H.C."/>
            <person name="Bonants P.J.M."/>
            <person name="Smith D.S."/>
            <person name="Levesque C.A."/>
            <person name="van der Lee T.A.J."/>
        </authorList>
    </citation>
    <scope>NUCLEOTIDE SEQUENCE [LARGE SCALE GENOMIC DNA]</scope>
    <source>
        <strain evidence="14 15">JEL517</strain>
    </source>
</reference>
<evidence type="ECO:0000313" key="14">
    <source>
        <dbReference type="EMBL" id="TPX35525.1"/>
    </source>
</evidence>
<dbReference type="GO" id="GO:0007131">
    <property type="term" value="P:reciprocal meiotic recombination"/>
    <property type="evidence" value="ECO:0007669"/>
    <property type="project" value="UniProtKB-ARBA"/>
</dbReference>
<comment type="similarity">
    <text evidence="1">Belongs to the helicase family. SKI2 subfamily.</text>
</comment>
<feature type="region of interest" description="Disordered" evidence="11">
    <location>
        <begin position="1544"/>
        <end position="1573"/>
    </location>
</feature>
<evidence type="ECO:0000256" key="6">
    <source>
        <dbReference type="ARBA" id="ARBA00023235"/>
    </source>
</evidence>
<keyword evidence="2" id="KW-0547">Nucleotide-binding</keyword>
<dbReference type="InterPro" id="IPR057842">
    <property type="entry name" value="WH_MER3"/>
</dbReference>
<evidence type="ECO:0000256" key="1">
    <source>
        <dbReference type="ARBA" id="ARBA00010140"/>
    </source>
</evidence>
<dbReference type="PANTHER" id="PTHR47835:SF3">
    <property type="entry name" value="HELICASE FOR MEIOSIS 1"/>
    <property type="match status" value="1"/>
</dbReference>
<feature type="region of interest" description="Disordered" evidence="11">
    <location>
        <begin position="124"/>
        <end position="266"/>
    </location>
</feature>
<evidence type="ECO:0000313" key="15">
    <source>
        <dbReference type="Proteomes" id="UP000319731"/>
    </source>
</evidence>
<dbReference type="Pfam" id="PF00270">
    <property type="entry name" value="DEAD"/>
    <property type="match status" value="1"/>
</dbReference>
<dbReference type="CDD" id="cd18795">
    <property type="entry name" value="SF2_C_Ski2"/>
    <property type="match status" value="1"/>
</dbReference>
<dbReference type="Pfam" id="PF00271">
    <property type="entry name" value="Helicase_C"/>
    <property type="match status" value="1"/>
</dbReference>
<comment type="caution">
    <text evidence="14">The sequence shown here is derived from an EMBL/GenBank/DDBJ whole genome shotgun (WGS) entry which is preliminary data.</text>
</comment>
<dbReference type="GeneID" id="42003361"/>
<name>A0A507CD90_9FUNG</name>
<keyword evidence="5" id="KW-0067">ATP-binding</keyword>
<keyword evidence="4" id="KW-0347">Helicase</keyword>
<dbReference type="InterPro" id="IPR014001">
    <property type="entry name" value="Helicase_ATP-bd"/>
</dbReference>
<evidence type="ECO:0000256" key="11">
    <source>
        <dbReference type="SAM" id="MobiDB-lite"/>
    </source>
</evidence>
<dbReference type="PROSITE" id="PS51194">
    <property type="entry name" value="HELICASE_CTER"/>
    <property type="match status" value="1"/>
</dbReference>
<evidence type="ECO:0000259" key="13">
    <source>
        <dbReference type="PROSITE" id="PS51194"/>
    </source>
</evidence>
<dbReference type="Pfam" id="PF02889">
    <property type="entry name" value="Sec63"/>
    <property type="match status" value="1"/>
</dbReference>